<gene>
    <name evidence="1" type="ORF">C7460_13115</name>
</gene>
<proteinExistence type="predicted"/>
<evidence type="ECO:0008006" key="3">
    <source>
        <dbReference type="Google" id="ProtNLM"/>
    </source>
</evidence>
<protein>
    <recommendedName>
        <fullName evidence="3">Glycosyl transferase family 2</fullName>
    </recommendedName>
</protein>
<comment type="caution">
    <text evidence="1">The sequence shown here is derived from an EMBL/GenBank/DDBJ whole genome shotgun (WGS) entry which is preliminary data.</text>
</comment>
<dbReference type="InterPro" id="IPR029044">
    <property type="entry name" value="Nucleotide-diphossugar_trans"/>
</dbReference>
<evidence type="ECO:0000313" key="2">
    <source>
        <dbReference type="Proteomes" id="UP000256779"/>
    </source>
</evidence>
<keyword evidence="2" id="KW-1185">Reference proteome</keyword>
<dbReference type="Proteomes" id="UP000256779">
    <property type="component" value="Unassembled WGS sequence"/>
</dbReference>
<evidence type="ECO:0000313" key="1">
    <source>
        <dbReference type="EMBL" id="RED92301.1"/>
    </source>
</evidence>
<name>A0A3D9KYJ7_MARFU</name>
<reference evidence="1 2" key="1">
    <citation type="submission" date="2018-07" db="EMBL/GenBank/DDBJ databases">
        <title>Genomic Encyclopedia of Type Strains, Phase IV (KMG-IV): sequencing the most valuable type-strain genomes for metagenomic binning, comparative biology and taxonomic classification.</title>
        <authorList>
            <person name="Goeker M."/>
        </authorList>
    </citation>
    <scope>NUCLEOTIDE SEQUENCE [LARGE SCALE GENOMIC DNA]</scope>
    <source>
        <strain evidence="1 2">DSM 4134</strain>
    </source>
</reference>
<accession>A0A3D9KYJ7</accession>
<dbReference type="RefSeq" id="WP_115870258.1">
    <property type="nucleotide sequence ID" value="NZ_QREG01000031.1"/>
</dbReference>
<dbReference type="OrthoDB" id="7363441at2"/>
<dbReference type="SUPFAM" id="SSF53448">
    <property type="entry name" value="Nucleotide-diphospho-sugar transferases"/>
    <property type="match status" value="1"/>
</dbReference>
<dbReference type="EMBL" id="QREG01000031">
    <property type="protein sequence ID" value="RED92301.1"/>
    <property type="molecule type" value="Genomic_DNA"/>
</dbReference>
<sequence>MKPYLSIVAASRNDNHGGDLNQRMEVFLRGLYHQLGRHQLATEIIIVEWNPPADKPRLSDTLPKPPQGNPVTLRIITVPKSIHEQYETGKILPLFQMTAKNVGIRRAKAPFILCTNIDLLFSDKLIDLLAKQKLQKGTYYRCNRCDIPKDINYEATIPELLKFARKNILQRLGKNRLYPNFNGQSKLWYHNIFTLGIVFVIAKLKRLMESAETTMIESADTWACGDFTLMHRDDWEQIQGYFELDAYSIHIDSLALFAALGQGIRQKILAPELCTYHISHQSGWELQDPMKKIKFDLKMPMLDWNTAHDACRHMYLQKEVLPINDKNWGFVDVNLEEATFNE</sequence>
<dbReference type="AlphaFoldDB" id="A0A3D9KYJ7"/>
<organism evidence="1 2">
    <name type="scientific">Marinoscillum furvescens DSM 4134</name>
    <dbReference type="NCBI Taxonomy" id="1122208"/>
    <lineage>
        <taxon>Bacteria</taxon>
        <taxon>Pseudomonadati</taxon>
        <taxon>Bacteroidota</taxon>
        <taxon>Cytophagia</taxon>
        <taxon>Cytophagales</taxon>
        <taxon>Reichenbachiellaceae</taxon>
        <taxon>Marinoscillum</taxon>
    </lineage>
</organism>